<reference evidence="2" key="1">
    <citation type="submission" date="2016-11" db="EMBL/GenBank/DDBJ databases">
        <authorList>
            <person name="Varghese N."/>
            <person name="Submissions S."/>
        </authorList>
    </citation>
    <scope>NUCLEOTIDE SEQUENCE [LARGE SCALE GENOMIC DNA]</scope>
    <source>
        <strain evidence="2">DSM 19055</strain>
    </source>
</reference>
<dbReference type="SUPFAM" id="SSF160424">
    <property type="entry name" value="BH3703-like"/>
    <property type="match status" value="1"/>
</dbReference>
<dbReference type="InterPro" id="IPR006728">
    <property type="entry name" value="YezG-like"/>
</dbReference>
<gene>
    <name evidence="1" type="ORF">SAMN05421866_2612</name>
</gene>
<evidence type="ECO:0000313" key="1">
    <source>
        <dbReference type="EMBL" id="SHH32665.1"/>
    </source>
</evidence>
<organism evidence="1 2">
    <name type="scientific">Chryseobacterium oranimense</name>
    <dbReference type="NCBI Taxonomy" id="421058"/>
    <lineage>
        <taxon>Bacteria</taxon>
        <taxon>Pseudomonadati</taxon>
        <taxon>Bacteroidota</taxon>
        <taxon>Flavobacteriia</taxon>
        <taxon>Flavobacteriales</taxon>
        <taxon>Weeksellaceae</taxon>
        <taxon>Chryseobacterium group</taxon>
        <taxon>Chryseobacterium</taxon>
    </lineage>
</organism>
<dbReference type="RefSeq" id="WP_073063503.1">
    <property type="nucleotide sequence ID" value="NZ_FQWT01000003.1"/>
</dbReference>
<protein>
    <recommendedName>
        <fullName evidence="3">DUF600 family protein</fullName>
    </recommendedName>
</protein>
<dbReference type="InterPro" id="IPR036170">
    <property type="entry name" value="YezG-like_sf"/>
</dbReference>
<dbReference type="AlphaFoldDB" id="A0A1M5S2I7"/>
<dbReference type="Proteomes" id="UP000184047">
    <property type="component" value="Unassembled WGS sequence"/>
</dbReference>
<dbReference type="Pfam" id="PF04634">
    <property type="entry name" value="YezG-like"/>
    <property type="match status" value="1"/>
</dbReference>
<keyword evidence="2" id="KW-1185">Reference proteome</keyword>
<evidence type="ECO:0008006" key="3">
    <source>
        <dbReference type="Google" id="ProtNLM"/>
    </source>
</evidence>
<dbReference type="STRING" id="421058.SAMN05421866_2612"/>
<accession>A0A1M5S2I7</accession>
<proteinExistence type="predicted"/>
<dbReference type="EMBL" id="FQWT01000003">
    <property type="protein sequence ID" value="SHH32665.1"/>
    <property type="molecule type" value="Genomic_DNA"/>
</dbReference>
<dbReference type="Gene3D" id="3.30.500.20">
    <property type="entry name" value="BH3703-like domains"/>
    <property type="match status" value="1"/>
</dbReference>
<sequence>MKTVDEIYGSIANNINSVINEEWIKAELNIEAIGEMASFTGNYINSNNEKKQIDVDEFDFQLTFDILELHKITTEDGSNKWNKAIFTLQSDGEFDMQFIWDQELHDEVVRLSKE</sequence>
<dbReference type="OrthoDB" id="1373797at2"/>
<name>A0A1M5S2I7_9FLAO</name>
<evidence type="ECO:0000313" key="2">
    <source>
        <dbReference type="Proteomes" id="UP000184047"/>
    </source>
</evidence>